<dbReference type="GO" id="GO:0005634">
    <property type="term" value="C:nucleus"/>
    <property type="evidence" value="ECO:0007669"/>
    <property type="project" value="InterPro"/>
</dbReference>
<dbReference type="GO" id="GO:0006284">
    <property type="term" value="P:base-excision repair"/>
    <property type="evidence" value="ECO:0007669"/>
    <property type="project" value="TreeGrafter"/>
</dbReference>
<feature type="domain" description="DNA-repair protein Xrcc1 N-terminal" evidence="1">
    <location>
        <begin position="14"/>
        <end position="113"/>
    </location>
</feature>
<accession>A0A850XUB7</accession>
<dbReference type="OrthoDB" id="25840at2759"/>
<dbReference type="PANTHER" id="PTHR11370">
    <property type="entry name" value="DNA-REPAIR PROTEIN XRCC1"/>
    <property type="match status" value="1"/>
</dbReference>
<evidence type="ECO:0000313" key="2">
    <source>
        <dbReference type="EMBL" id="NWH83133.1"/>
    </source>
</evidence>
<sequence length="114" mass="12959">ERPQEVVPRALLPPQDPKFPVENLLREDLVAPWLGCPRDRSRQLRAELQLERASPIGFVDVGNCGSALLQLEVGRSSWPREQPYVLLLPSVALRTPSESRLQRNLHGVRMFREG</sequence>
<name>A0A850XUB7_PIACA</name>
<dbReference type="GO" id="GO:0003684">
    <property type="term" value="F:damaged DNA binding"/>
    <property type="evidence" value="ECO:0007669"/>
    <property type="project" value="InterPro"/>
</dbReference>
<keyword evidence="3" id="KW-1185">Reference proteome</keyword>
<reference evidence="2" key="1">
    <citation type="submission" date="2019-09" db="EMBL/GenBank/DDBJ databases">
        <title>Bird 10,000 Genomes (B10K) Project - Family phase.</title>
        <authorList>
            <person name="Zhang G."/>
        </authorList>
    </citation>
    <scope>NUCLEOTIDE SEQUENCE</scope>
    <source>
        <strain evidence="2">B10K-DU-008-47</strain>
        <tissue evidence="2">Mixed tissue sample</tissue>
    </source>
</reference>
<feature type="non-terminal residue" evidence="2">
    <location>
        <position position="114"/>
    </location>
</feature>
<dbReference type="Gene3D" id="2.60.120.260">
    <property type="entry name" value="Galactose-binding domain-like"/>
    <property type="match status" value="1"/>
</dbReference>
<feature type="non-terminal residue" evidence="2">
    <location>
        <position position="1"/>
    </location>
</feature>
<evidence type="ECO:0000259" key="1">
    <source>
        <dbReference type="Pfam" id="PF01834"/>
    </source>
</evidence>
<protein>
    <submittedName>
        <fullName evidence="2">XRCC1 protein</fullName>
    </submittedName>
</protein>
<gene>
    <name evidence="2" type="primary">Xrcc1</name>
    <name evidence="2" type="ORF">PIACAY_R14429</name>
</gene>
<comment type="caution">
    <text evidence="2">The sequence shown here is derived from an EMBL/GenBank/DDBJ whole genome shotgun (WGS) entry which is preliminary data.</text>
</comment>
<dbReference type="SUPFAM" id="SSF49785">
    <property type="entry name" value="Galactose-binding domain-like"/>
    <property type="match status" value="1"/>
</dbReference>
<evidence type="ECO:0000313" key="3">
    <source>
        <dbReference type="Proteomes" id="UP000653271"/>
    </source>
</evidence>
<dbReference type="AlphaFoldDB" id="A0A850XUB7"/>
<dbReference type="InterPro" id="IPR008979">
    <property type="entry name" value="Galactose-bd-like_sf"/>
</dbReference>
<dbReference type="EMBL" id="WAAB01109109">
    <property type="protein sequence ID" value="NWH83133.1"/>
    <property type="molecule type" value="Genomic_DNA"/>
</dbReference>
<dbReference type="PANTHER" id="PTHR11370:SF4">
    <property type="entry name" value="DNA-REPAIR PROTEIN XRCC1 N-TERMINAL DOMAIN-CONTAINING PROTEIN"/>
    <property type="match status" value="1"/>
</dbReference>
<proteinExistence type="predicted"/>
<dbReference type="Proteomes" id="UP000653271">
    <property type="component" value="Unassembled WGS sequence"/>
</dbReference>
<dbReference type="GO" id="GO:0000012">
    <property type="term" value="P:single strand break repair"/>
    <property type="evidence" value="ECO:0007669"/>
    <property type="project" value="InterPro"/>
</dbReference>
<dbReference type="Pfam" id="PF01834">
    <property type="entry name" value="XRCC1_N"/>
    <property type="match status" value="1"/>
</dbReference>
<organism evidence="2 3">
    <name type="scientific">Piaya cayana</name>
    <name type="common">Common squirrel cuckoo</name>
    <dbReference type="NCBI Taxonomy" id="33601"/>
    <lineage>
        <taxon>Eukaryota</taxon>
        <taxon>Metazoa</taxon>
        <taxon>Chordata</taxon>
        <taxon>Craniata</taxon>
        <taxon>Vertebrata</taxon>
        <taxon>Euteleostomi</taxon>
        <taxon>Archelosauria</taxon>
        <taxon>Archosauria</taxon>
        <taxon>Dinosauria</taxon>
        <taxon>Saurischia</taxon>
        <taxon>Theropoda</taxon>
        <taxon>Coelurosauria</taxon>
        <taxon>Aves</taxon>
        <taxon>Neognathae</taxon>
        <taxon>Neoaves</taxon>
        <taxon>Otidimorphae</taxon>
        <taxon>Cuculiformes</taxon>
        <taxon>Coccyzidae</taxon>
        <taxon>Piaya</taxon>
    </lineage>
</organism>
<dbReference type="InterPro" id="IPR002706">
    <property type="entry name" value="Xrcc1_N"/>
</dbReference>